<protein>
    <submittedName>
        <fullName evidence="2">Uncharacterized protein</fullName>
    </submittedName>
</protein>
<keyword evidence="3" id="KW-1185">Reference proteome</keyword>
<dbReference type="EMBL" id="JANPWB010000011">
    <property type="protein sequence ID" value="KAJ1127118.1"/>
    <property type="molecule type" value="Genomic_DNA"/>
</dbReference>
<sequence length="126" mass="14141">MDAIQVLKNNIEQKIDAVTLDVNLLCTDPRKVTDKVTTAEGQISGLHAINKGSGADRGLKNKKEKKLQIEELEKEVGALETQLPRNRTEELRWQLLAKQAQLRDLADDEARKYAPATQGRPYDFGD</sequence>
<evidence type="ECO:0000313" key="3">
    <source>
        <dbReference type="Proteomes" id="UP001066276"/>
    </source>
</evidence>
<gene>
    <name evidence="2" type="ORF">NDU88_005522</name>
</gene>
<feature type="coiled-coil region" evidence="1">
    <location>
        <begin position="55"/>
        <end position="89"/>
    </location>
</feature>
<name>A0AAV7PFT4_PLEWA</name>
<comment type="caution">
    <text evidence="2">The sequence shown here is derived from an EMBL/GenBank/DDBJ whole genome shotgun (WGS) entry which is preliminary data.</text>
</comment>
<reference evidence="2" key="1">
    <citation type="journal article" date="2022" name="bioRxiv">
        <title>Sequencing and chromosome-scale assembly of the giantPleurodeles waltlgenome.</title>
        <authorList>
            <person name="Brown T."/>
            <person name="Elewa A."/>
            <person name="Iarovenko S."/>
            <person name="Subramanian E."/>
            <person name="Araus A.J."/>
            <person name="Petzold A."/>
            <person name="Susuki M."/>
            <person name="Suzuki K.-i.T."/>
            <person name="Hayashi T."/>
            <person name="Toyoda A."/>
            <person name="Oliveira C."/>
            <person name="Osipova E."/>
            <person name="Leigh N.D."/>
            <person name="Simon A."/>
            <person name="Yun M.H."/>
        </authorList>
    </citation>
    <scope>NUCLEOTIDE SEQUENCE</scope>
    <source>
        <strain evidence="2">20211129_DDA</strain>
        <tissue evidence="2">Liver</tissue>
    </source>
</reference>
<proteinExistence type="predicted"/>
<evidence type="ECO:0000313" key="2">
    <source>
        <dbReference type="EMBL" id="KAJ1127118.1"/>
    </source>
</evidence>
<organism evidence="2 3">
    <name type="scientific">Pleurodeles waltl</name>
    <name type="common">Iberian ribbed newt</name>
    <dbReference type="NCBI Taxonomy" id="8319"/>
    <lineage>
        <taxon>Eukaryota</taxon>
        <taxon>Metazoa</taxon>
        <taxon>Chordata</taxon>
        <taxon>Craniata</taxon>
        <taxon>Vertebrata</taxon>
        <taxon>Euteleostomi</taxon>
        <taxon>Amphibia</taxon>
        <taxon>Batrachia</taxon>
        <taxon>Caudata</taxon>
        <taxon>Salamandroidea</taxon>
        <taxon>Salamandridae</taxon>
        <taxon>Pleurodelinae</taxon>
        <taxon>Pleurodeles</taxon>
    </lineage>
</organism>
<evidence type="ECO:0000256" key="1">
    <source>
        <dbReference type="SAM" id="Coils"/>
    </source>
</evidence>
<dbReference type="AlphaFoldDB" id="A0AAV7PFT4"/>
<keyword evidence="1" id="KW-0175">Coiled coil</keyword>
<dbReference type="Proteomes" id="UP001066276">
    <property type="component" value="Chromosome 7"/>
</dbReference>
<accession>A0AAV7PFT4</accession>